<reference evidence="2" key="1">
    <citation type="journal article" date="2019" name="Int. J. Syst. Evol. Microbiol.">
        <title>The Global Catalogue of Microorganisms (GCM) 10K type strain sequencing project: providing services to taxonomists for standard genome sequencing and annotation.</title>
        <authorList>
            <consortium name="The Broad Institute Genomics Platform"/>
            <consortium name="The Broad Institute Genome Sequencing Center for Infectious Disease"/>
            <person name="Wu L."/>
            <person name="Ma J."/>
        </authorList>
    </citation>
    <scope>NUCLEOTIDE SEQUENCE [LARGE SCALE GENOMIC DNA]</scope>
    <source>
        <strain evidence="2">KCTC 42423</strain>
    </source>
</reference>
<sequence length="434" mass="50294">MIKTEQLNEIQKTEHPNQDIFLQRIPEEVYTEMVTNFSKDYQFSNGEENGGNMRIANYFVGISRKLANDFVSFIREMQHKLTEGRFPQHQLPPGFKPVPRNLLAQEKNGNGFSFGSFDLAVSDIGLHNIEFQAVATYPISAARLNRFLAQKIENPDISIFADSASTTWEEFKKIYQRILGGRHQEEVYLTDINLHSQKTNFEFFATQKELDISVKLADRNDIFESENRLYHQTPGSSSPSSIHRLYNRILLSDAIFDQHYPVDEESWKFRFDCRYDHLKFINHPSKQFDISKRLSPYIKHPFNPPCFELTEVLPLFEKGVLEYKDFVWKHKWGAAGKGLFLSPSPATATELQGITHQYIAQKKIAYTTFKTDDGQEKIIELRFMTAHHQDQCIIVPMARIGHVVRTTDGSVFYKIHFADNNQKGYGFSPVLIFE</sequence>
<name>A0ABW5N761_9FLAO</name>
<evidence type="ECO:0000313" key="1">
    <source>
        <dbReference type="EMBL" id="MFD2590794.1"/>
    </source>
</evidence>
<dbReference type="EMBL" id="JBHULX010000004">
    <property type="protein sequence ID" value="MFD2590794.1"/>
    <property type="molecule type" value="Genomic_DNA"/>
</dbReference>
<proteinExistence type="predicted"/>
<organism evidence="1 2">
    <name type="scientific">Aquimarina hainanensis</name>
    <dbReference type="NCBI Taxonomy" id="1578017"/>
    <lineage>
        <taxon>Bacteria</taxon>
        <taxon>Pseudomonadati</taxon>
        <taxon>Bacteroidota</taxon>
        <taxon>Flavobacteriia</taxon>
        <taxon>Flavobacteriales</taxon>
        <taxon>Flavobacteriaceae</taxon>
        <taxon>Aquimarina</taxon>
    </lineage>
</organism>
<dbReference type="Proteomes" id="UP001597459">
    <property type="component" value="Unassembled WGS sequence"/>
</dbReference>
<comment type="caution">
    <text evidence="1">The sequence shown here is derived from an EMBL/GenBank/DDBJ whole genome shotgun (WGS) entry which is preliminary data.</text>
</comment>
<keyword evidence="2" id="KW-1185">Reference proteome</keyword>
<accession>A0ABW5N761</accession>
<protein>
    <submittedName>
        <fullName evidence="1">Uncharacterized protein</fullName>
    </submittedName>
</protein>
<evidence type="ECO:0000313" key="2">
    <source>
        <dbReference type="Proteomes" id="UP001597459"/>
    </source>
</evidence>
<gene>
    <name evidence="1" type="ORF">ACFSTE_08100</name>
</gene>
<dbReference type="RefSeq" id="WP_176028705.1">
    <property type="nucleotide sequence ID" value="NZ_JBHSJV010000001.1"/>
</dbReference>